<feature type="non-terminal residue" evidence="2">
    <location>
        <position position="1"/>
    </location>
</feature>
<accession>A0A821IIH0</accession>
<dbReference type="PANTHER" id="PTHR45398:SF1">
    <property type="entry name" value="ENZYME, PUTATIVE (JCVI)-RELATED"/>
    <property type="match status" value="1"/>
</dbReference>
<dbReference type="GO" id="GO:0003824">
    <property type="term" value="F:catalytic activity"/>
    <property type="evidence" value="ECO:0007669"/>
    <property type="project" value="InterPro"/>
</dbReference>
<feature type="non-terminal residue" evidence="2">
    <location>
        <position position="178"/>
    </location>
</feature>
<dbReference type="Proteomes" id="UP000663862">
    <property type="component" value="Unassembled WGS sequence"/>
</dbReference>
<evidence type="ECO:0000313" key="3">
    <source>
        <dbReference type="Proteomes" id="UP000663862"/>
    </source>
</evidence>
<dbReference type="InterPro" id="IPR023213">
    <property type="entry name" value="CAT-like_dom_sf"/>
</dbReference>
<dbReference type="Pfam" id="PF00668">
    <property type="entry name" value="Condensation"/>
    <property type="match status" value="1"/>
</dbReference>
<dbReference type="Gene3D" id="3.30.559.10">
    <property type="entry name" value="Chloramphenicol acetyltransferase-like domain"/>
    <property type="match status" value="1"/>
</dbReference>
<evidence type="ECO:0000259" key="1">
    <source>
        <dbReference type="Pfam" id="PF00668"/>
    </source>
</evidence>
<organism evidence="2 3">
    <name type="scientific">Rotaria socialis</name>
    <dbReference type="NCBI Taxonomy" id="392032"/>
    <lineage>
        <taxon>Eukaryota</taxon>
        <taxon>Metazoa</taxon>
        <taxon>Spiralia</taxon>
        <taxon>Gnathifera</taxon>
        <taxon>Rotifera</taxon>
        <taxon>Eurotatoria</taxon>
        <taxon>Bdelloidea</taxon>
        <taxon>Philodinida</taxon>
        <taxon>Philodinidae</taxon>
        <taxon>Rotaria</taxon>
    </lineage>
</organism>
<feature type="domain" description="Condensation" evidence="1">
    <location>
        <begin position="2"/>
        <end position="176"/>
    </location>
</feature>
<comment type="caution">
    <text evidence="2">The sequence shown here is derived from an EMBL/GenBank/DDBJ whole genome shotgun (WGS) entry which is preliminary data.</text>
</comment>
<protein>
    <recommendedName>
        <fullName evidence="1">Condensation domain-containing protein</fullName>
    </recommendedName>
</protein>
<dbReference type="AlphaFoldDB" id="A0A821IIH0"/>
<gene>
    <name evidence="2" type="ORF">TSG867_LOCUS33425</name>
</gene>
<dbReference type="PANTHER" id="PTHR45398">
    <property type="match status" value="1"/>
</dbReference>
<dbReference type="EMBL" id="CAJOBQ010010125">
    <property type="protein sequence ID" value="CAF4703381.1"/>
    <property type="molecule type" value="Genomic_DNA"/>
</dbReference>
<sequence length="178" mass="20775">MSHWNQAFLIETPILDQDRLKDSLTKLIDYHDAFRLRFKRVGDVKYFQYYDDSVNVPGILPFNHLDVSSLGQSENSVILLRDILTKWQSRFDIEKGPLWAIGYLNGFAEGRAQVWFAMHHLIVDTVSWRIICDDLRRLYDGSSNLGKKGSSYGEWSRCVQSYGTRKSMTEGVYWRNLV</sequence>
<proteinExistence type="predicted"/>
<dbReference type="SUPFAM" id="SSF52777">
    <property type="entry name" value="CoA-dependent acyltransferases"/>
    <property type="match status" value="1"/>
</dbReference>
<reference evidence="2" key="1">
    <citation type="submission" date="2021-02" db="EMBL/GenBank/DDBJ databases">
        <authorList>
            <person name="Nowell W R."/>
        </authorList>
    </citation>
    <scope>NUCLEOTIDE SEQUENCE</scope>
</reference>
<dbReference type="InterPro" id="IPR001242">
    <property type="entry name" value="Condensation_dom"/>
</dbReference>
<name>A0A821IIH0_9BILA</name>
<evidence type="ECO:0000313" key="2">
    <source>
        <dbReference type="EMBL" id="CAF4703381.1"/>
    </source>
</evidence>